<evidence type="ECO:0000313" key="19">
    <source>
        <dbReference type="Proteomes" id="UP001497383"/>
    </source>
</evidence>
<dbReference type="CDD" id="cd23283">
    <property type="entry name" value="beta-trefoil_MIR_PMT1-like"/>
    <property type="match status" value="1"/>
</dbReference>
<name>A0ABP0ZVZ2_9ASCO</name>
<feature type="transmembrane region" description="Helical" evidence="15">
    <location>
        <begin position="598"/>
        <end position="623"/>
    </location>
</feature>
<evidence type="ECO:0000256" key="16">
    <source>
        <dbReference type="SAM" id="MobiDB-lite"/>
    </source>
</evidence>
<reference evidence="18 19" key="1">
    <citation type="submission" date="2024-03" db="EMBL/GenBank/DDBJ databases">
        <authorList>
            <person name="Brejova B."/>
        </authorList>
    </citation>
    <scope>NUCLEOTIDE SEQUENCE [LARGE SCALE GENOMIC DNA]</scope>
    <source>
        <strain evidence="18 19">CBS 14171</strain>
    </source>
</reference>
<comment type="catalytic activity">
    <reaction evidence="14 15">
        <text>a di-trans,poly-cis-dolichyl beta-D-mannosyl phosphate + L-seryl-[protein] = 3-O-(alpha-D-mannosyl)-L-seryl-[protein] + a di-trans,poly-cis-dolichyl phosphate + H(+)</text>
        <dbReference type="Rhea" id="RHEA:17377"/>
        <dbReference type="Rhea" id="RHEA-COMP:9863"/>
        <dbReference type="Rhea" id="RHEA-COMP:13546"/>
        <dbReference type="Rhea" id="RHEA-COMP:19498"/>
        <dbReference type="Rhea" id="RHEA-COMP:19501"/>
        <dbReference type="ChEBI" id="CHEBI:15378"/>
        <dbReference type="ChEBI" id="CHEBI:29999"/>
        <dbReference type="ChEBI" id="CHEBI:57683"/>
        <dbReference type="ChEBI" id="CHEBI:58211"/>
        <dbReference type="ChEBI" id="CHEBI:137321"/>
        <dbReference type="EC" id="2.4.1.109"/>
    </reaction>
</comment>
<evidence type="ECO:0000256" key="9">
    <source>
        <dbReference type="ARBA" id="ARBA00022824"/>
    </source>
</evidence>
<feature type="transmembrane region" description="Helical" evidence="15">
    <location>
        <begin position="676"/>
        <end position="695"/>
    </location>
</feature>
<keyword evidence="11 15" id="KW-0472">Membrane</keyword>
<evidence type="ECO:0000256" key="10">
    <source>
        <dbReference type="ARBA" id="ARBA00022989"/>
    </source>
</evidence>
<dbReference type="InterPro" id="IPR027005">
    <property type="entry name" value="PMT-like"/>
</dbReference>
<comment type="function">
    <text evidence="15">Transfers mannose from Dol-P-mannose to Ser or Thr residues on proteins.</text>
</comment>
<keyword evidence="19" id="KW-1185">Reference proteome</keyword>
<comment type="subcellular location">
    <subcellularLocation>
        <location evidence="1 15">Endoplasmic reticulum membrane</location>
        <topology evidence="1 15">Multi-pass membrane protein</topology>
    </subcellularLocation>
</comment>
<evidence type="ECO:0000256" key="1">
    <source>
        <dbReference type="ARBA" id="ARBA00004477"/>
    </source>
</evidence>
<gene>
    <name evidence="18" type="ORF">LODBEIA_P61110</name>
</gene>
<keyword evidence="12" id="KW-0325">Glycoprotein</keyword>
<keyword evidence="8" id="KW-0677">Repeat</keyword>
<evidence type="ECO:0000313" key="18">
    <source>
        <dbReference type="EMBL" id="CAK9442368.1"/>
    </source>
</evidence>
<keyword evidence="5 15" id="KW-0328">Glycosyltransferase</keyword>
<evidence type="ECO:0000256" key="15">
    <source>
        <dbReference type="RuleBase" id="RU367007"/>
    </source>
</evidence>
<dbReference type="EMBL" id="OZ022412">
    <property type="protein sequence ID" value="CAK9442368.1"/>
    <property type="molecule type" value="Genomic_DNA"/>
</dbReference>
<dbReference type="EC" id="2.4.1.109" evidence="4 15"/>
<evidence type="ECO:0000256" key="8">
    <source>
        <dbReference type="ARBA" id="ARBA00022737"/>
    </source>
</evidence>
<dbReference type="PANTHER" id="PTHR10050:SF50">
    <property type="entry name" value="DOLICHYL-PHOSPHATE-MANNOSE--PROTEIN MANNOSYLTRANSFERASE 1-RELATED"/>
    <property type="match status" value="1"/>
</dbReference>
<feature type="transmembrane region" description="Helical" evidence="15">
    <location>
        <begin position="158"/>
        <end position="174"/>
    </location>
</feature>
<dbReference type="InterPro" id="IPR036300">
    <property type="entry name" value="MIR_dom_sf"/>
</dbReference>
<comment type="pathway">
    <text evidence="2 15">Protein modification; protein glycosylation.</text>
</comment>
<evidence type="ECO:0000256" key="4">
    <source>
        <dbReference type="ARBA" id="ARBA00012839"/>
    </source>
</evidence>
<feature type="region of interest" description="Disordered" evidence="16">
    <location>
        <begin position="774"/>
        <end position="844"/>
    </location>
</feature>
<keyword evidence="6 15" id="KW-0808">Transferase</keyword>
<feature type="domain" description="MIR" evidence="17">
    <location>
        <begin position="474"/>
        <end position="530"/>
    </location>
</feature>
<evidence type="ECO:0000259" key="17">
    <source>
        <dbReference type="PROSITE" id="PS50919"/>
    </source>
</evidence>
<feature type="transmembrane region" description="Helical" evidence="15">
    <location>
        <begin position="701"/>
        <end position="722"/>
    </location>
</feature>
<dbReference type="Pfam" id="PF02366">
    <property type="entry name" value="PMT"/>
    <property type="match status" value="1"/>
</dbReference>
<dbReference type="Pfam" id="PF02815">
    <property type="entry name" value="MIR"/>
    <property type="match status" value="1"/>
</dbReference>
<evidence type="ECO:0000256" key="13">
    <source>
        <dbReference type="ARBA" id="ARBA00045085"/>
    </source>
</evidence>
<evidence type="ECO:0000256" key="7">
    <source>
        <dbReference type="ARBA" id="ARBA00022692"/>
    </source>
</evidence>
<comment type="similarity">
    <text evidence="3 15">Belongs to the glycosyltransferase 39 family.</text>
</comment>
<feature type="region of interest" description="Disordered" evidence="16">
    <location>
        <begin position="871"/>
        <end position="957"/>
    </location>
</feature>
<feature type="compositionally biased region" description="Acidic residues" evidence="16">
    <location>
        <begin position="887"/>
        <end position="920"/>
    </location>
</feature>
<dbReference type="Pfam" id="PF16192">
    <property type="entry name" value="PMT_4TMC"/>
    <property type="match status" value="1"/>
</dbReference>
<dbReference type="GeneID" id="92211307"/>
<keyword evidence="9 15" id="KW-0256">Endoplasmic reticulum</keyword>
<feature type="transmembrane region" description="Helical" evidence="15">
    <location>
        <begin position="256"/>
        <end position="274"/>
    </location>
</feature>
<protein>
    <recommendedName>
        <fullName evidence="4 15">Dolichyl-phosphate-mannose--protein mannosyltransferase</fullName>
        <ecNumber evidence="4 15">2.4.1.109</ecNumber>
    </recommendedName>
</protein>
<evidence type="ECO:0000256" key="2">
    <source>
        <dbReference type="ARBA" id="ARBA00004922"/>
    </source>
</evidence>
<dbReference type="InterPro" id="IPR032421">
    <property type="entry name" value="PMT_4TMC"/>
</dbReference>
<dbReference type="InterPro" id="IPR016093">
    <property type="entry name" value="MIR_motif"/>
</dbReference>
<dbReference type="PANTHER" id="PTHR10050">
    <property type="entry name" value="DOLICHYL-PHOSPHATE-MANNOSE--PROTEIN MANNOSYLTRANSFERASE"/>
    <property type="match status" value="1"/>
</dbReference>
<feature type="compositionally biased region" description="Basic and acidic residues" evidence="16">
    <location>
        <begin position="823"/>
        <end position="835"/>
    </location>
</feature>
<keyword evidence="7 15" id="KW-0812">Transmembrane</keyword>
<feature type="transmembrane region" description="Helical" evidence="15">
    <location>
        <begin position="294"/>
        <end position="314"/>
    </location>
</feature>
<comment type="catalytic activity">
    <reaction evidence="13 15">
        <text>a di-trans,poly-cis-dolichyl beta-D-mannosyl phosphate + L-threonyl-[protein] = 3-O-(alpha-D-mannosyl)-L-threonyl-[protein] + a di-trans,poly-cis-dolichyl phosphate + H(+)</text>
        <dbReference type="Rhea" id="RHEA:53396"/>
        <dbReference type="Rhea" id="RHEA-COMP:11060"/>
        <dbReference type="Rhea" id="RHEA-COMP:13547"/>
        <dbReference type="Rhea" id="RHEA-COMP:19498"/>
        <dbReference type="Rhea" id="RHEA-COMP:19501"/>
        <dbReference type="ChEBI" id="CHEBI:15378"/>
        <dbReference type="ChEBI" id="CHEBI:30013"/>
        <dbReference type="ChEBI" id="CHEBI:57683"/>
        <dbReference type="ChEBI" id="CHEBI:58211"/>
        <dbReference type="ChEBI" id="CHEBI:137323"/>
        <dbReference type="EC" id="2.4.1.109"/>
    </reaction>
</comment>
<sequence>MAKPTAAKIKAAAAAAAAANSKKKTGDNGWTIDPLEEPVFKQGITREYLVTDATATLVKKRSLTNKDLLFLALLAFVGVFVRMYNLSSPDSVVFDEVHFGGFARKYILGTFFMDVHPPLAKMLFASVGAIGGFSGDFEFKSIGDKFPESTPYIFMRQFPALLGVGTVVLCYLTLRQSGVRPIIAFITSFLLIIENSNVTISRYILLDSPLIFFIAAAIYSWKKFEIQVPFTLSWYRALLSTAFALGLALSSKWVGLFTVAWVGFLCVYQMWFIIGDLSVSTKKVWAHFFLRGFTLLGVPIVLYLGFFAVHFHLLSKEGDGGAFMSSAFRAGLEGNKIPTDVVEQVGLGSVVTLRHVDTQGGYLHSHDHFYPTGSKQQQITLYPHLDSNNKWLIEPYNGTIYNDTFVPLINGMKIRLKHVNSGRRLHSHDEKPPVSERDWQKECSCYGYSGFAGDANDDWTVEIVQHRTKDPNAKVFVEALKTIFRLRHAMTGNYLFSSEVKLPDWGFGQQEVTAASQGQRHLTHWYIEQNENNILPDDQKIIINYPELSLWEKVVESHRKMWKINSGLTDHHHWQSDPTEWPFLRRGINYWSKEHKQVYLLGNAVTWWGATAFIFAFGIYTFITGLRWYLGTPLSTNKEVFNFNVQAFSYVLGWGLHYVPFFIMGRQLFLHHYLPALYFGILALGHFLELLTNYLTSRSRLLQQIALTLVGGFTILSTIFYINYSPLIYGAPWTKAGCEVSKPFKSWDYDCNNFHKSLAEYAFPEESAAPVSSAKETVAAEAKRTSSSKKPKNAQQEKHIESPFAENKQASKQEVEQLAPPEPRVDTPKVEEKSENPIVDESEIKLEEAIGQAKDIAKPVLDEVVEPAAEVEEEVAQNVNEAKGEVEEAVDEVEEGEKGEDEEEEGEGEGDEEEEEEEKGEQDKKKVVEEVEEVKEEVKSAAPPKVEVADAHVEALI</sequence>
<dbReference type="SMART" id="SM00472">
    <property type="entry name" value="MIR"/>
    <property type="match status" value="3"/>
</dbReference>
<dbReference type="InterPro" id="IPR003342">
    <property type="entry name" value="ArnT-like_N"/>
</dbReference>
<feature type="domain" description="MIR" evidence="17">
    <location>
        <begin position="405"/>
        <end position="464"/>
    </location>
</feature>
<evidence type="ECO:0000256" key="11">
    <source>
        <dbReference type="ARBA" id="ARBA00023136"/>
    </source>
</evidence>
<keyword evidence="10 15" id="KW-1133">Transmembrane helix</keyword>
<feature type="domain" description="MIR" evidence="17">
    <location>
        <begin position="342"/>
        <end position="396"/>
    </location>
</feature>
<evidence type="ECO:0000256" key="6">
    <source>
        <dbReference type="ARBA" id="ARBA00022679"/>
    </source>
</evidence>
<dbReference type="SUPFAM" id="SSF82109">
    <property type="entry name" value="MIR domain"/>
    <property type="match status" value="1"/>
</dbReference>
<evidence type="ECO:0000256" key="5">
    <source>
        <dbReference type="ARBA" id="ARBA00022676"/>
    </source>
</evidence>
<dbReference type="RefSeq" id="XP_066833049.1">
    <property type="nucleotide sequence ID" value="XM_066976519.1"/>
</dbReference>
<dbReference type="Proteomes" id="UP001497383">
    <property type="component" value="Chromosome 8"/>
</dbReference>
<evidence type="ECO:0000256" key="3">
    <source>
        <dbReference type="ARBA" id="ARBA00007222"/>
    </source>
</evidence>
<organism evidence="18 19">
    <name type="scientific">Lodderomyces beijingensis</name>
    <dbReference type="NCBI Taxonomy" id="1775926"/>
    <lineage>
        <taxon>Eukaryota</taxon>
        <taxon>Fungi</taxon>
        <taxon>Dikarya</taxon>
        <taxon>Ascomycota</taxon>
        <taxon>Saccharomycotina</taxon>
        <taxon>Pichiomycetes</taxon>
        <taxon>Debaryomycetaceae</taxon>
        <taxon>Candida/Lodderomyces clade</taxon>
        <taxon>Lodderomyces</taxon>
    </lineage>
</organism>
<dbReference type="PROSITE" id="PS50919">
    <property type="entry name" value="MIR"/>
    <property type="match status" value="3"/>
</dbReference>
<dbReference type="Gene3D" id="2.80.10.50">
    <property type="match status" value="1"/>
</dbReference>
<evidence type="ECO:0000256" key="12">
    <source>
        <dbReference type="ARBA" id="ARBA00023180"/>
    </source>
</evidence>
<feature type="transmembrane region" description="Helical" evidence="15">
    <location>
        <begin position="643"/>
        <end position="664"/>
    </location>
</feature>
<feature type="transmembrane region" description="Helical" evidence="15">
    <location>
        <begin position="203"/>
        <end position="221"/>
    </location>
</feature>
<proteinExistence type="inferred from homology"/>
<evidence type="ECO:0000256" key="14">
    <source>
        <dbReference type="ARBA" id="ARBA00045102"/>
    </source>
</evidence>
<feature type="compositionally biased region" description="Basic and acidic residues" evidence="16">
    <location>
        <begin position="947"/>
        <end position="957"/>
    </location>
</feature>
<accession>A0ABP0ZVZ2</accession>
<feature type="transmembrane region" description="Helical" evidence="15">
    <location>
        <begin position="68"/>
        <end position="85"/>
    </location>
</feature>
<feature type="transmembrane region" description="Helical" evidence="15">
    <location>
        <begin position="233"/>
        <end position="249"/>
    </location>
</feature>
<feature type="transmembrane region" description="Helical" evidence="15">
    <location>
        <begin position="180"/>
        <end position="196"/>
    </location>
</feature>